<feature type="modified residue" description="4-aspartylphosphate" evidence="1">
    <location>
        <position position="58"/>
    </location>
</feature>
<evidence type="ECO:0000313" key="4">
    <source>
        <dbReference type="Proteomes" id="UP000321832"/>
    </source>
</evidence>
<proteinExistence type="predicted"/>
<dbReference type="AlphaFoldDB" id="A0A5C6U1L2"/>
<sequence>MLDRILLIDDSEPDLIYTRIVLERAKVVREIVHFESARDALARLDRPDCPGADLILLDINMPGMNGFDFLRAYETAARRPHTPSVVMLSSSADPTDRRSAESFGSVRGFVTKPLASGQAQGLLDLLRA</sequence>
<dbReference type="EMBL" id="VOPW01000001">
    <property type="protein sequence ID" value="TXC65585.1"/>
    <property type="molecule type" value="Genomic_DNA"/>
</dbReference>
<dbReference type="Proteomes" id="UP000321832">
    <property type="component" value="Unassembled WGS sequence"/>
</dbReference>
<name>A0A5C6U1L2_9BURK</name>
<dbReference type="InterPro" id="IPR011006">
    <property type="entry name" value="CheY-like_superfamily"/>
</dbReference>
<dbReference type="SUPFAM" id="SSF52172">
    <property type="entry name" value="CheY-like"/>
    <property type="match status" value="1"/>
</dbReference>
<dbReference type="Pfam" id="PF00072">
    <property type="entry name" value="Response_reg"/>
    <property type="match status" value="1"/>
</dbReference>
<feature type="domain" description="Response regulatory" evidence="2">
    <location>
        <begin position="4"/>
        <end position="127"/>
    </location>
</feature>
<organism evidence="3 4">
    <name type="scientific">Piscinibacter aquaticus</name>
    <dbReference type="NCBI Taxonomy" id="392597"/>
    <lineage>
        <taxon>Bacteria</taxon>
        <taxon>Pseudomonadati</taxon>
        <taxon>Pseudomonadota</taxon>
        <taxon>Betaproteobacteria</taxon>
        <taxon>Burkholderiales</taxon>
        <taxon>Sphaerotilaceae</taxon>
        <taxon>Piscinibacter</taxon>
    </lineage>
</organism>
<evidence type="ECO:0000256" key="1">
    <source>
        <dbReference type="PROSITE-ProRule" id="PRU00169"/>
    </source>
</evidence>
<dbReference type="InterPro" id="IPR052893">
    <property type="entry name" value="TCS_response_regulator"/>
</dbReference>
<reference evidence="3 4" key="1">
    <citation type="submission" date="2019-08" db="EMBL/GenBank/DDBJ databases">
        <authorList>
            <person name="Khan S.A."/>
            <person name="Jeon C.O."/>
            <person name="Jeong S.E."/>
        </authorList>
    </citation>
    <scope>NUCLEOTIDE SEQUENCE [LARGE SCALE GENOMIC DNA]</scope>
    <source>
        <strain evidence="4">IMCC1728</strain>
    </source>
</reference>
<keyword evidence="1" id="KW-0597">Phosphoprotein</keyword>
<dbReference type="PROSITE" id="PS50110">
    <property type="entry name" value="RESPONSE_REGULATORY"/>
    <property type="match status" value="1"/>
</dbReference>
<dbReference type="SMART" id="SM00448">
    <property type="entry name" value="REC"/>
    <property type="match status" value="1"/>
</dbReference>
<dbReference type="GO" id="GO:0000160">
    <property type="term" value="P:phosphorelay signal transduction system"/>
    <property type="evidence" value="ECO:0007669"/>
    <property type="project" value="InterPro"/>
</dbReference>
<evidence type="ECO:0000313" key="3">
    <source>
        <dbReference type="EMBL" id="TXC65585.1"/>
    </source>
</evidence>
<dbReference type="PANTHER" id="PTHR44520:SF2">
    <property type="entry name" value="RESPONSE REGULATOR RCP1"/>
    <property type="match status" value="1"/>
</dbReference>
<dbReference type="Gene3D" id="3.40.50.2300">
    <property type="match status" value="1"/>
</dbReference>
<evidence type="ECO:0000259" key="2">
    <source>
        <dbReference type="PROSITE" id="PS50110"/>
    </source>
</evidence>
<protein>
    <submittedName>
        <fullName evidence="3">Response regulator</fullName>
    </submittedName>
</protein>
<gene>
    <name evidence="3" type="ORF">FSC37_04280</name>
</gene>
<keyword evidence="4" id="KW-1185">Reference proteome</keyword>
<dbReference type="PANTHER" id="PTHR44520">
    <property type="entry name" value="RESPONSE REGULATOR RCP1-RELATED"/>
    <property type="match status" value="1"/>
</dbReference>
<comment type="caution">
    <text evidence="3">The sequence shown here is derived from an EMBL/GenBank/DDBJ whole genome shotgun (WGS) entry which is preliminary data.</text>
</comment>
<dbReference type="InterPro" id="IPR001789">
    <property type="entry name" value="Sig_transdc_resp-reg_receiver"/>
</dbReference>
<accession>A0A5C6U1L2</accession>